<evidence type="ECO:0000313" key="2">
    <source>
        <dbReference type="EnsemblMetazoa" id="AEPI002600-PA"/>
    </source>
</evidence>
<keyword evidence="1" id="KW-0732">Signal</keyword>
<evidence type="ECO:0000256" key="1">
    <source>
        <dbReference type="SAM" id="SignalP"/>
    </source>
</evidence>
<reference evidence="2" key="2">
    <citation type="submission" date="2020-05" db="UniProtKB">
        <authorList>
            <consortium name="EnsemblMetazoa"/>
        </authorList>
    </citation>
    <scope>IDENTIFICATION</scope>
    <source>
        <strain evidence="2">Epiroticus2</strain>
    </source>
</reference>
<reference evidence="3" key="1">
    <citation type="submission" date="2013-03" db="EMBL/GenBank/DDBJ databases">
        <title>The Genome Sequence of Anopheles epiroticus epiroticus2.</title>
        <authorList>
            <consortium name="The Broad Institute Genomics Platform"/>
            <person name="Neafsey D.E."/>
            <person name="Howell P."/>
            <person name="Walker B."/>
            <person name="Young S.K."/>
            <person name="Zeng Q."/>
            <person name="Gargeya S."/>
            <person name="Fitzgerald M."/>
            <person name="Haas B."/>
            <person name="Abouelleil A."/>
            <person name="Allen A.W."/>
            <person name="Alvarado L."/>
            <person name="Arachchi H.M."/>
            <person name="Berlin A.M."/>
            <person name="Chapman S.B."/>
            <person name="Gainer-Dewar J."/>
            <person name="Goldberg J."/>
            <person name="Griggs A."/>
            <person name="Gujja S."/>
            <person name="Hansen M."/>
            <person name="Howarth C."/>
            <person name="Imamovic A."/>
            <person name="Ireland A."/>
            <person name="Larimer J."/>
            <person name="McCowan C."/>
            <person name="Murphy C."/>
            <person name="Pearson M."/>
            <person name="Poon T.W."/>
            <person name="Priest M."/>
            <person name="Roberts A."/>
            <person name="Saif S."/>
            <person name="Shea T."/>
            <person name="Sisk P."/>
            <person name="Sykes S."/>
            <person name="Wortman J."/>
            <person name="Nusbaum C."/>
            <person name="Birren B."/>
        </authorList>
    </citation>
    <scope>NUCLEOTIDE SEQUENCE [LARGE SCALE GENOMIC DNA]</scope>
    <source>
        <strain evidence="3">Epiroticus2</strain>
    </source>
</reference>
<dbReference type="InterPro" id="IPR006631">
    <property type="entry name" value="DM4_12"/>
</dbReference>
<feature type="chain" id="PRO_5008130910" evidence="1">
    <location>
        <begin position="19"/>
        <end position="237"/>
    </location>
</feature>
<dbReference type="EnsemblMetazoa" id="AEPI002600-RA">
    <property type="protein sequence ID" value="AEPI002600-PA"/>
    <property type="gene ID" value="AEPI002600"/>
</dbReference>
<dbReference type="Proteomes" id="UP000075885">
    <property type="component" value="Unassembled WGS sequence"/>
</dbReference>
<keyword evidence="3" id="KW-1185">Reference proteome</keyword>
<name>A0A182P6Q2_9DIPT</name>
<accession>A0A182P6Q2</accession>
<dbReference type="VEuPathDB" id="VectorBase:AEPI002600"/>
<feature type="signal peptide" evidence="1">
    <location>
        <begin position="1"/>
        <end position="18"/>
    </location>
</feature>
<proteinExistence type="predicted"/>
<dbReference type="AlphaFoldDB" id="A0A182P6Q2"/>
<dbReference type="Pfam" id="PF07841">
    <property type="entry name" value="DM4_12"/>
    <property type="match status" value="1"/>
</dbReference>
<protein>
    <submittedName>
        <fullName evidence="2">Uncharacterized protein</fullName>
    </submittedName>
</protein>
<organism evidence="2 3">
    <name type="scientific">Anopheles epiroticus</name>
    <dbReference type="NCBI Taxonomy" id="199890"/>
    <lineage>
        <taxon>Eukaryota</taxon>
        <taxon>Metazoa</taxon>
        <taxon>Ecdysozoa</taxon>
        <taxon>Arthropoda</taxon>
        <taxon>Hexapoda</taxon>
        <taxon>Insecta</taxon>
        <taxon>Pterygota</taxon>
        <taxon>Neoptera</taxon>
        <taxon>Endopterygota</taxon>
        <taxon>Diptera</taxon>
        <taxon>Nematocera</taxon>
        <taxon>Culicoidea</taxon>
        <taxon>Culicidae</taxon>
        <taxon>Anophelinae</taxon>
        <taxon>Anopheles</taxon>
    </lineage>
</organism>
<sequence length="237" mass="26906">MHLTAVLCLSLFAASCLSLNHTELVDSPSRRALSRQERKVLLFPILTTLQVSICTATDGRLFAPKKKYPARKLGINLGFQQNFNLPFRLLEFYRPPTWARAIAGILRGQFPSTSVVTARRWKRSTDHQSLMLSAGQLYRFVEDMLHVFGYGRDCLVKSVCELAHSPFEPSDRERDVMTEVVHLLLSPSVHESFGEDELQQKRAYEMAERLGASGANCDLIYDRCHRSVLSDFSNLID</sequence>
<dbReference type="PANTHER" id="PTHR21398">
    <property type="entry name" value="AGAP007094-PA"/>
    <property type="match status" value="1"/>
</dbReference>
<evidence type="ECO:0000313" key="3">
    <source>
        <dbReference type="Proteomes" id="UP000075885"/>
    </source>
</evidence>
<dbReference type="PANTHER" id="PTHR21398:SF4">
    <property type="entry name" value="AGAP002980-PA"/>
    <property type="match status" value="1"/>
</dbReference>
<dbReference type="SMART" id="SM00718">
    <property type="entry name" value="DM4_12"/>
    <property type="match status" value="1"/>
</dbReference>